<accession>A0A7C8FUJ2</accession>
<evidence type="ECO:0008006" key="3">
    <source>
        <dbReference type="Google" id="ProtNLM"/>
    </source>
</evidence>
<gene>
    <name evidence="1" type="ORF">F8D48_01760</name>
</gene>
<protein>
    <recommendedName>
        <fullName evidence="3">DUF559 domain-containing protein</fullName>
    </recommendedName>
</protein>
<proteinExistence type="predicted"/>
<dbReference type="RefSeq" id="WP_170272689.1">
    <property type="nucleotide sequence ID" value="NZ_JANJZI010000002.1"/>
</dbReference>
<evidence type="ECO:0000313" key="2">
    <source>
        <dbReference type="Proteomes" id="UP000479639"/>
    </source>
</evidence>
<dbReference type="Proteomes" id="UP000479639">
    <property type="component" value="Unassembled WGS sequence"/>
</dbReference>
<sequence>MVVQLISRHGLPSVESAQYPAPMNIYPSHTSALLLWRTWSVAHSIPLSEFHLSGKRRGVDLPASMLSGSTAVKTCASTHEDIAHILGKLPPESRALLAGCEPVTPGGLPLEVLVGKKPGVRSAASVCRRQCGRSMPRNAFLEVAPGVWASSPELVFAQMASRLTYGELLALGYELCGSYPIEGSGGDMVRRPLTTPERLLAFLEQLTDVRAIKLARSAAKQVRRKSASVMETELAIIALTPRRRGGLGLPDARLNEPRALGDRGRRIARQKYVVGDLCWWECGIVVEYDGRDAHSGSLAQARDSRRRDALLAEGVDVVTVTSAQFSNVYEFASLMGKVSEKTGKRFRGWLPGQIEKHTDLRWQVGKFHREQL</sequence>
<dbReference type="AlphaFoldDB" id="A0A7C8FUJ2"/>
<organism evidence="1 2">
    <name type="scientific">Adlercreutzia muris</name>
    <dbReference type="NCBI Taxonomy" id="1796610"/>
    <lineage>
        <taxon>Bacteria</taxon>
        <taxon>Bacillati</taxon>
        <taxon>Actinomycetota</taxon>
        <taxon>Coriobacteriia</taxon>
        <taxon>Eggerthellales</taxon>
        <taxon>Eggerthellaceae</taxon>
        <taxon>Adlercreutzia</taxon>
    </lineage>
</organism>
<reference evidence="1 2" key="1">
    <citation type="submission" date="2019-09" db="EMBL/GenBank/DDBJ databases">
        <title>Whole genome shotgun sequencing (WGS) of Ellagibacter isourolithinifaciens DSM 104140(T) and Adlercreutzia muris DSM 29508(T).</title>
        <authorList>
            <person name="Stoll D.A."/>
            <person name="Danylec N."/>
            <person name="Huch M."/>
        </authorList>
    </citation>
    <scope>NUCLEOTIDE SEQUENCE [LARGE SCALE GENOMIC DNA]</scope>
    <source>
        <strain evidence="1 2">DSM 29508</strain>
    </source>
</reference>
<evidence type="ECO:0000313" key="1">
    <source>
        <dbReference type="EMBL" id="KAB1651319.1"/>
    </source>
</evidence>
<keyword evidence="2" id="KW-1185">Reference proteome</keyword>
<comment type="caution">
    <text evidence="1">The sequence shown here is derived from an EMBL/GenBank/DDBJ whole genome shotgun (WGS) entry which is preliminary data.</text>
</comment>
<dbReference type="EMBL" id="WAJS01000003">
    <property type="protein sequence ID" value="KAB1651319.1"/>
    <property type="molecule type" value="Genomic_DNA"/>
</dbReference>
<name>A0A7C8FUJ2_9ACTN</name>